<dbReference type="GO" id="GO:0009423">
    <property type="term" value="P:chorismate biosynthetic process"/>
    <property type="evidence" value="ECO:0007669"/>
    <property type="project" value="UniProtKB-UniRule"/>
</dbReference>
<comment type="similarity">
    <text evidence="4">Belongs to the type-I 3-dehydroquinase family.</text>
</comment>
<feature type="binding site" evidence="4">
    <location>
        <begin position="27"/>
        <end position="29"/>
    </location>
    <ligand>
        <name>3-dehydroquinate</name>
        <dbReference type="ChEBI" id="CHEBI:32364"/>
    </ligand>
</feature>
<dbReference type="GO" id="GO:0008652">
    <property type="term" value="P:amino acid biosynthetic process"/>
    <property type="evidence" value="ECO:0007669"/>
    <property type="project" value="UniProtKB-KW"/>
</dbReference>
<comment type="pathway">
    <text evidence="4">Metabolic intermediate biosynthesis; chorismate biosynthesis; chorismate from D-erythrose 4-phosphate and phosphoenolpyruvate: step 3/7.</text>
</comment>
<comment type="caution">
    <text evidence="5">The sequence shown here is derived from an EMBL/GenBank/DDBJ whole genome shotgun (WGS) entry which is preliminary data.</text>
</comment>
<evidence type="ECO:0000313" key="5">
    <source>
        <dbReference type="EMBL" id="RZN61947.1"/>
    </source>
</evidence>
<comment type="caution">
    <text evidence="4">Lacks conserved residue(s) required for the propagation of feature annotation.</text>
</comment>
<dbReference type="UniPathway" id="UPA00053">
    <property type="reaction ID" value="UER00086"/>
</dbReference>
<keyword evidence="2 4" id="KW-0456">Lyase</keyword>
<keyword evidence="3 4" id="KW-0704">Schiff base</keyword>
<dbReference type="PANTHER" id="PTHR43699">
    <property type="entry name" value="3-DEHYDROQUINATE DEHYDRATASE"/>
    <property type="match status" value="1"/>
</dbReference>
<dbReference type="GO" id="GO:0003855">
    <property type="term" value="F:3-dehydroquinate dehydratase activity"/>
    <property type="evidence" value="ECO:0007669"/>
    <property type="project" value="UniProtKB-UniRule"/>
</dbReference>
<dbReference type="InterPro" id="IPR001381">
    <property type="entry name" value="DHquinase_I"/>
</dbReference>
<feature type="binding site" evidence="4">
    <location>
        <position position="8"/>
    </location>
    <ligand>
        <name>3-dehydroquinate</name>
        <dbReference type="ChEBI" id="CHEBI:32364"/>
    </ligand>
</feature>
<proteinExistence type="inferred from homology"/>
<evidence type="ECO:0000256" key="2">
    <source>
        <dbReference type="ARBA" id="ARBA00023239"/>
    </source>
</evidence>
<sequence length="209" mass="23133">MKPMICISASGEEAPVVARTYPEFLVEARLDLGGELDPLSDFRKRLIITVRRAEEGGGWRKGEEERLSFLMRALDISPRYVDIEVMSPIYNIVLKEARKRGIGVIASFHDFNGMDLTALRRARSLASEADILKVAVMSSSIADSIEMMKFVLESGMPTIGICMGEKGIITRYAAPLLGSPFTYASPKPLAPGQPRPEDLMGVWRTWGLI</sequence>
<comment type="subunit">
    <text evidence="4">Homodimer.</text>
</comment>
<dbReference type="GO" id="GO:0046279">
    <property type="term" value="P:3,4-dihydroxybenzoate biosynthetic process"/>
    <property type="evidence" value="ECO:0007669"/>
    <property type="project" value="TreeGrafter"/>
</dbReference>
<keyword evidence="4" id="KW-0057">Aromatic amino acid biosynthesis</keyword>
<evidence type="ECO:0000256" key="1">
    <source>
        <dbReference type="ARBA" id="ARBA00001864"/>
    </source>
</evidence>
<organism evidence="5 6">
    <name type="scientific">Candidatus Methanodesulfokora washburnensis</name>
    <dbReference type="NCBI Taxonomy" id="2478471"/>
    <lineage>
        <taxon>Archaea</taxon>
        <taxon>Thermoproteota</taxon>
        <taxon>Candidatus Korarchaeia</taxon>
        <taxon>Candidatus Korarchaeia incertae sedis</taxon>
        <taxon>Candidatus Methanodesulfokora</taxon>
    </lineage>
</organism>
<dbReference type="Pfam" id="PF01487">
    <property type="entry name" value="DHquinase_I"/>
    <property type="match status" value="1"/>
</dbReference>
<keyword evidence="4" id="KW-0028">Amino-acid biosynthesis</keyword>
<dbReference type="CDD" id="cd00502">
    <property type="entry name" value="DHQase_I"/>
    <property type="match status" value="1"/>
</dbReference>
<accession>A0A520KL21</accession>
<reference evidence="5 6" key="1">
    <citation type="journal article" date="2019" name="Nat. Microbiol.">
        <title>Wide diversity of methane and short-chain alkane metabolisms in uncultured archaea.</title>
        <authorList>
            <person name="Borrel G."/>
            <person name="Adam P.S."/>
            <person name="McKay L.J."/>
            <person name="Chen L.X."/>
            <person name="Sierra-Garcia I.N."/>
            <person name="Sieber C.M."/>
            <person name="Letourneur Q."/>
            <person name="Ghozlane A."/>
            <person name="Andersen G.L."/>
            <person name="Li W.J."/>
            <person name="Hallam S.J."/>
            <person name="Muyzer G."/>
            <person name="de Oliveira V.M."/>
            <person name="Inskeep W.P."/>
            <person name="Banfield J.F."/>
            <person name="Gribaldo S."/>
        </authorList>
    </citation>
    <scope>NUCLEOTIDE SEQUENCE [LARGE SCALE GENOMIC DNA]</scope>
    <source>
        <strain evidence="5">NM4</strain>
    </source>
</reference>
<dbReference type="EC" id="4.2.1.10" evidence="4"/>
<evidence type="ECO:0000313" key="6">
    <source>
        <dbReference type="Proteomes" id="UP000316217"/>
    </source>
</evidence>
<dbReference type="Gene3D" id="3.20.20.70">
    <property type="entry name" value="Aldolase class I"/>
    <property type="match status" value="1"/>
</dbReference>
<dbReference type="HAMAP" id="MF_00214">
    <property type="entry name" value="AroD"/>
    <property type="match status" value="1"/>
</dbReference>
<dbReference type="AlphaFoldDB" id="A0A520KL21"/>
<evidence type="ECO:0000256" key="4">
    <source>
        <dbReference type="HAMAP-Rule" id="MF_00214"/>
    </source>
</evidence>
<comment type="function">
    <text evidence="4">Involved in the third step of the chorismate pathway, which leads to the biosynthesis of aromatic amino acids. Catalyzes the cis-dehydration of 3-dehydroquinate (DHQ) and introduces the first double bond of the aromatic ring to yield 3-dehydroshikimate.</text>
</comment>
<dbReference type="GO" id="GO:0009073">
    <property type="term" value="P:aromatic amino acid family biosynthetic process"/>
    <property type="evidence" value="ECO:0007669"/>
    <property type="project" value="UniProtKB-KW"/>
</dbReference>
<feature type="binding site" evidence="4">
    <location>
        <position position="51"/>
    </location>
    <ligand>
        <name>3-dehydroquinate</name>
        <dbReference type="ChEBI" id="CHEBI:32364"/>
    </ligand>
</feature>
<feature type="active site" description="Proton donor/acceptor" evidence="4">
    <location>
        <position position="109"/>
    </location>
</feature>
<dbReference type="EMBL" id="RXII01000062">
    <property type="protein sequence ID" value="RZN61947.1"/>
    <property type="molecule type" value="Genomic_DNA"/>
</dbReference>
<comment type="catalytic activity">
    <reaction evidence="1 4">
        <text>3-dehydroquinate = 3-dehydroshikimate + H2O</text>
        <dbReference type="Rhea" id="RHEA:21096"/>
        <dbReference type="ChEBI" id="CHEBI:15377"/>
        <dbReference type="ChEBI" id="CHEBI:16630"/>
        <dbReference type="ChEBI" id="CHEBI:32364"/>
        <dbReference type="EC" id="4.2.1.10"/>
    </reaction>
</comment>
<dbReference type="InterPro" id="IPR050146">
    <property type="entry name" value="Type-I_3-dehydroquinase"/>
</dbReference>
<dbReference type="PANTHER" id="PTHR43699:SF1">
    <property type="entry name" value="3-DEHYDROQUINATE DEHYDRATASE"/>
    <property type="match status" value="1"/>
</dbReference>
<gene>
    <name evidence="4" type="primary">aroD</name>
    <name evidence="5" type="ORF">EF810_03965</name>
</gene>
<evidence type="ECO:0000256" key="3">
    <source>
        <dbReference type="ARBA" id="ARBA00023270"/>
    </source>
</evidence>
<dbReference type="InterPro" id="IPR013785">
    <property type="entry name" value="Aldolase_TIM"/>
</dbReference>
<protein>
    <recommendedName>
        <fullName evidence="4">3-dehydroquinate dehydratase</fullName>
        <shortName evidence="4">3-dehydroquinase</shortName>
        <ecNumber evidence="4">4.2.1.10</ecNumber>
    </recommendedName>
    <alternativeName>
        <fullName evidence="4">Type I DHQase</fullName>
    </alternativeName>
    <alternativeName>
        <fullName evidence="4">Type I dehydroquinase</fullName>
        <shortName evidence="4">DHQ1</shortName>
    </alternativeName>
</protein>
<dbReference type="SUPFAM" id="SSF51569">
    <property type="entry name" value="Aldolase"/>
    <property type="match status" value="1"/>
</dbReference>
<feature type="active site" description="Schiff-base intermediate with substrate" evidence="4">
    <location>
        <position position="133"/>
    </location>
</feature>
<feature type="binding site" evidence="4">
    <location>
        <position position="193"/>
    </location>
    <ligand>
        <name>3-dehydroquinate</name>
        <dbReference type="ChEBI" id="CHEBI:32364"/>
    </ligand>
</feature>
<dbReference type="Proteomes" id="UP000316217">
    <property type="component" value="Unassembled WGS sequence"/>
</dbReference>
<feature type="binding site" evidence="4">
    <location>
        <position position="171"/>
    </location>
    <ligand>
        <name>3-dehydroquinate</name>
        <dbReference type="ChEBI" id="CHEBI:32364"/>
    </ligand>
</feature>
<name>A0A520KL21_9CREN</name>